<comment type="caution">
    <text evidence="7">The sequence shown here is derived from an EMBL/GenBank/DDBJ whole genome shotgun (WGS) entry which is preliminary data.</text>
</comment>
<dbReference type="RefSeq" id="WP_027907503.1">
    <property type="nucleotide sequence ID" value="NZ_JABWRR010000023.1"/>
</dbReference>
<dbReference type="InterPro" id="IPR005565">
    <property type="entry name" value="Hemolysn_activator_HlyB_C"/>
</dbReference>
<accession>A0ABR6VE75</accession>
<keyword evidence="3" id="KW-0998">Cell outer membrane</keyword>
<organism evidence="7 8">
    <name type="scientific">Pseudomonas taiwanensis</name>
    <dbReference type="NCBI Taxonomy" id="470150"/>
    <lineage>
        <taxon>Bacteria</taxon>
        <taxon>Pseudomonadati</taxon>
        <taxon>Pseudomonadota</taxon>
        <taxon>Gammaproteobacteria</taxon>
        <taxon>Pseudomonadales</taxon>
        <taxon>Pseudomonadaceae</taxon>
        <taxon>Pseudomonas</taxon>
    </lineage>
</organism>
<evidence type="ECO:0000256" key="3">
    <source>
        <dbReference type="ARBA" id="ARBA00023237"/>
    </source>
</evidence>
<dbReference type="InterPro" id="IPR051544">
    <property type="entry name" value="TPS_OM_transporter"/>
</dbReference>
<dbReference type="PANTHER" id="PTHR34597">
    <property type="entry name" value="SLR1661 PROTEIN"/>
    <property type="match status" value="1"/>
</dbReference>
<protein>
    <submittedName>
        <fullName evidence="7">ShlB/FhaC/HecB family hemolysin secretion/activation protein</fullName>
    </submittedName>
</protein>
<dbReference type="Proteomes" id="UP000628086">
    <property type="component" value="Unassembled WGS sequence"/>
</dbReference>
<dbReference type="InterPro" id="IPR013686">
    <property type="entry name" value="Polypept-transport_assoc_ShlB"/>
</dbReference>
<name>A0ABR6VE75_9PSED</name>
<evidence type="ECO:0000259" key="5">
    <source>
        <dbReference type="Pfam" id="PF03865"/>
    </source>
</evidence>
<evidence type="ECO:0000313" key="8">
    <source>
        <dbReference type="Proteomes" id="UP000628086"/>
    </source>
</evidence>
<dbReference type="PANTHER" id="PTHR34597:SF6">
    <property type="entry name" value="BLR6126 PROTEIN"/>
    <property type="match status" value="1"/>
</dbReference>
<feature type="domain" description="Polypeptide-transport-associated ShlB-type" evidence="6">
    <location>
        <begin position="73"/>
        <end position="146"/>
    </location>
</feature>
<evidence type="ECO:0000259" key="6">
    <source>
        <dbReference type="Pfam" id="PF08479"/>
    </source>
</evidence>
<proteinExistence type="predicted"/>
<keyword evidence="1" id="KW-1134">Transmembrane beta strand</keyword>
<dbReference type="Gene3D" id="3.10.20.310">
    <property type="entry name" value="membrane protein fhac"/>
    <property type="match status" value="1"/>
</dbReference>
<dbReference type="EMBL" id="JABWRS010000021">
    <property type="protein sequence ID" value="MBC3478222.1"/>
    <property type="molecule type" value="Genomic_DNA"/>
</dbReference>
<evidence type="ECO:0000313" key="7">
    <source>
        <dbReference type="EMBL" id="MBC3478222.1"/>
    </source>
</evidence>
<dbReference type="Pfam" id="PF03865">
    <property type="entry name" value="ShlB"/>
    <property type="match status" value="1"/>
</dbReference>
<keyword evidence="2" id="KW-0812">Transmembrane</keyword>
<evidence type="ECO:0000256" key="4">
    <source>
        <dbReference type="SAM" id="SignalP"/>
    </source>
</evidence>
<keyword evidence="1" id="KW-0472">Membrane</keyword>
<evidence type="ECO:0000256" key="2">
    <source>
        <dbReference type="ARBA" id="ARBA00022692"/>
    </source>
</evidence>
<feature type="signal peptide" evidence="4">
    <location>
        <begin position="1"/>
        <end position="19"/>
    </location>
</feature>
<keyword evidence="8" id="KW-1185">Reference proteome</keyword>
<keyword evidence="4" id="KW-0732">Signal</keyword>
<feature type="chain" id="PRO_5047484327" evidence="4">
    <location>
        <begin position="20"/>
        <end position="556"/>
    </location>
</feature>
<sequence>MRPLVVPLLLLSWANLAHAEPLPGFLDGHENERRLPAANLPLDVYRPLAPGLRVWAPLAKQRASLPTNTPLMLHKVRFEGGTVYPLSELREHFQPLMGRQTTFGELQQFTDRLTERYRGDGYLLSYAYLPPQDVSEGRVQVVLVEGYIRDYRLVGDIGPAAAYLEQLLTRLKAERPLTGKTLDRYLGLAERMPGVSIEAELPATDQADGATQLTVRARRRPFDAALTLSDGNRDEPQALLRVSSRSQTRFAERVAASVIQPKGDEQTRYQHLEYSQYLDAEGSQLLVSATRYRSEPNTRVRLDHGRTMTQRRESDRYAVGLRQPVIVAADEWMTVAGHFYAVSEHIEDRPGQGVPSRNNATSLRALSFGGDWRHADPRRLRIVTAGVYQGLDYLGGHSDGDYDLNFLRMRVAGLQSDRLMDNWQGVLSGALYWSDDRLPDSERAVFGGQNFGRGYPRDQAAGDRGWGMAYELNYSFQLDGALLRQVQPYGVLDSARAWYNSGHLEDSTLSAVALGVRLGDGRRGSVALEVAKPLADVALDSLDRGPRWTLTFSFQP</sequence>
<reference evidence="7 8" key="1">
    <citation type="journal article" date="2020" name="Microorganisms">
        <title>Reliable Identification of Environmental Pseudomonas Isolates Using the rpoD Gene.</title>
        <authorList>
            <consortium name="The Broad Institute Genome Sequencing Platform"/>
            <person name="Girard L."/>
            <person name="Lood C."/>
            <person name="Rokni-Zadeh H."/>
            <person name="van Noort V."/>
            <person name="Lavigne R."/>
            <person name="De Mot R."/>
        </authorList>
    </citation>
    <scope>NUCLEOTIDE SEQUENCE [LARGE SCALE GENOMIC DNA]</scope>
    <source>
        <strain evidence="7 8">RW7P2</strain>
    </source>
</reference>
<dbReference type="Gene3D" id="2.40.160.50">
    <property type="entry name" value="membrane protein fhac: a member of the omp85/tpsb transporter family"/>
    <property type="match status" value="1"/>
</dbReference>
<evidence type="ECO:0000256" key="1">
    <source>
        <dbReference type="ARBA" id="ARBA00022452"/>
    </source>
</evidence>
<gene>
    <name evidence="7" type="ORF">HU747_21780</name>
</gene>
<feature type="domain" description="Haemolysin activator HlyB C-terminal" evidence="5">
    <location>
        <begin position="383"/>
        <end position="518"/>
    </location>
</feature>
<dbReference type="Pfam" id="PF08479">
    <property type="entry name" value="POTRA_2"/>
    <property type="match status" value="1"/>
</dbReference>